<sequence length="100" mass="11869">MPKKTSKNNDLLNSVKRTTSPKIYSVLVELMNNDREDLAEIVLKVDYLLQYTSNCINHKDFEEARESIKRAEDRIKLLKRENINIDYLQYLYDGIKKKCK</sequence>
<proteinExistence type="predicted"/>
<gene>
    <name evidence="1" type="ORF">K4H94_10715</name>
</gene>
<comment type="caution">
    <text evidence="1">The sequence shown here is derived from an EMBL/GenBank/DDBJ whole genome shotgun (WGS) entry which is preliminary data.</text>
</comment>
<dbReference type="AlphaFoldDB" id="A0ABD4RJA7"/>
<dbReference type="Proteomes" id="UP000775179">
    <property type="component" value="Unassembled WGS sequence"/>
</dbReference>
<evidence type="ECO:0000313" key="1">
    <source>
        <dbReference type="EMBL" id="MBX7291476.1"/>
    </source>
</evidence>
<protein>
    <submittedName>
        <fullName evidence="1">Uncharacterized protein</fullName>
    </submittedName>
</protein>
<organism evidence="1 2">
    <name type="scientific">Clostridium chauvoei</name>
    <dbReference type="NCBI Taxonomy" id="46867"/>
    <lineage>
        <taxon>Bacteria</taxon>
        <taxon>Bacillati</taxon>
        <taxon>Bacillota</taxon>
        <taxon>Clostridia</taxon>
        <taxon>Eubacteriales</taxon>
        <taxon>Clostridiaceae</taxon>
        <taxon>Clostridium</taxon>
    </lineage>
</organism>
<dbReference type="EMBL" id="JAIFTX010000025">
    <property type="protein sequence ID" value="MBX7291476.1"/>
    <property type="molecule type" value="Genomic_DNA"/>
</dbReference>
<evidence type="ECO:0000313" key="2">
    <source>
        <dbReference type="Proteomes" id="UP000775179"/>
    </source>
</evidence>
<dbReference type="KEGG" id="cchv:BTM20_13085"/>
<dbReference type="RefSeq" id="WP_021876820.1">
    <property type="nucleotide sequence ID" value="NZ_CP018624.1"/>
</dbReference>
<dbReference type="GeneID" id="66302815"/>
<reference evidence="1 2" key="1">
    <citation type="submission" date="2021-08" db="EMBL/GenBank/DDBJ databases">
        <title>Genome sequence analysis of Clostridium chauvoei strains of European origin and evaluation of typing options for outbreak investigations.</title>
        <authorList>
            <person name="Abdel-Glil M."/>
            <person name="Thomas P."/>
            <person name="Seyboldt C."/>
        </authorList>
    </citation>
    <scope>NUCLEOTIDE SEQUENCE [LARGE SCALE GENOMIC DNA]</scope>
    <source>
        <strain evidence="1 2">S0260-09</strain>
    </source>
</reference>
<name>A0ABD4RJA7_9CLOT</name>
<accession>A0ABD4RJA7</accession>